<comment type="subunit">
    <text evidence="10">Homodimer.</text>
</comment>
<dbReference type="EMBL" id="JBHRYR010000002">
    <property type="protein sequence ID" value="MFC3852132.1"/>
    <property type="molecule type" value="Genomic_DNA"/>
</dbReference>
<comment type="cofactor">
    <cofactor evidence="10">
        <name>Mg(2+)</name>
        <dbReference type="ChEBI" id="CHEBI:18420"/>
    </cofactor>
</comment>
<keyword evidence="12" id="KW-0012">Acyltransferase</keyword>
<dbReference type="Proteomes" id="UP001595617">
    <property type="component" value="Unassembled WGS sequence"/>
</dbReference>
<keyword evidence="13" id="KW-1185">Reference proteome</keyword>
<dbReference type="Pfam" id="PF00682">
    <property type="entry name" value="HMGL-like"/>
    <property type="match status" value="1"/>
</dbReference>
<dbReference type="Gene3D" id="3.30.160.270">
    <property type="match status" value="1"/>
</dbReference>
<organism evidence="12 13">
    <name type="scientific">Saccharospirillum mangrovi</name>
    <dbReference type="NCBI Taxonomy" id="2161747"/>
    <lineage>
        <taxon>Bacteria</taxon>
        <taxon>Pseudomonadati</taxon>
        <taxon>Pseudomonadota</taxon>
        <taxon>Gammaproteobacteria</taxon>
        <taxon>Oceanospirillales</taxon>
        <taxon>Saccharospirillaceae</taxon>
        <taxon>Saccharospirillum</taxon>
    </lineage>
</organism>
<comment type="caution">
    <text evidence="12">The sequence shown here is derived from an EMBL/GenBank/DDBJ whole genome shotgun (WGS) entry which is preliminary data.</text>
</comment>
<dbReference type="PANTHER" id="PTHR46911:SF1">
    <property type="entry name" value="2-ISOPROPYLMALATE SYNTHASE"/>
    <property type="match status" value="1"/>
</dbReference>
<dbReference type="InterPro" id="IPR000891">
    <property type="entry name" value="PYR_CT"/>
</dbReference>
<comment type="subcellular location">
    <subcellularLocation>
        <location evidence="10">Cytoplasm</location>
    </subcellularLocation>
</comment>
<keyword evidence="10" id="KW-0963">Cytoplasm</keyword>
<dbReference type="InterPro" id="IPR039371">
    <property type="entry name" value="LeuA_N_DRE-TIM"/>
</dbReference>
<feature type="binding site" evidence="10">
    <location>
        <position position="292"/>
    </location>
    <ligand>
        <name>Mg(2+)</name>
        <dbReference type="ChEBI" id="CHEBI:18420"/>
    </ligand>
</feature>
<evidence type="ECO:0000259" key="11">
    <source>
        <dbReference type="PROSITE" id="PS50991"/>
    </source>
</evidence>
<dbReference type="InterPro" id="IPR054692">
    <property type="entry name" value="LeuA-like_post-cat"/>
</dbReference>
<evidence type="ECO:0000256" key="10">
    <source>
        <dbReference type="HAMAP-Rule" id="MF_00572"/>
    </source>
</evidence>
<dbReference type="InterPro" id="IPR036230">
    <property type="entry name" value="LeuA_allosteric_dom_sf"/>
</dbReference>
<dbReference type="EC" id="2.3.3.13" evidence="4 10"/>
<dbReference type="PROSITE" id="PS50991">
    <property type="entry name" value="PYR_CT"/>
    <property type="match status" value="1"/>
</dbReference>
<evidence type="ECO:0000313" key="12">
    <source>
        <dbReference type="EMBL" id="MFC3852132.1"/>
    </source>
</evidence>
<gene>
    <name evidence="10" type="primary">leuA</name>
    <name evidence="12" type="ORF">ACFOOG_04710</name>
</gene>
<evidence type="ECO:0000256" key="2">
    <source>
        <dbReference type="ARBA" id="ARBA00004689"/>
    </source>
</evidence>
<evidence type="ECO:0000256" key="9">
    <source>
        <dbReference type="ARBA" id="ARBA00023304"/>
    </source>
</evidence>
<dbReference type="Pfam" id="PF22615">
    <property type="entry name" value="IPMS_D2"/>
    <property type="match status" value="1"/>
</dbReference>
<dbReference type="InterPro" id="IPR013709">
    <property type="entry name" value="2-isopropylmalate_synth_dimer"/>
</dbReference>
<dbReference type="GO" id="GO:0003852">
    <property type="term" value="F:2-isopropylmalate synthase activity"/>
    <property type="evidence" value="ECO:0007669"/>
    <property type="project" value="UniProtKB-EC"/>
</dbReference>
<dbReference type="CDD" id="cd07942">
    <property type="entry name" value="DRE_TIM_LeuA"/>
    <property type="match status" value="1"/>
</dbReference>
<dbReference type="SUPFAM" id="SSF51569">
    <property type="entry name" value="Aldolase"/>
    <property type="match status" value="1"/>
</dbReference>
<evidence type="ECO:0000256" key="7">
    <source>
        <dbReference type="ARBA" id="ARBA00022679"/>
    </source>
</evidence>
<dbReference type="InterPro" id="IPR005668">
    <property type="entry name" value="IPM_Synthase"/>
</dbReference>
<feature type="binding site" evidence="10">
    <location>
        <position position="256"/>
    </location>
    <ligand>
        <name>Mg(2+)</name>
        <dbReference type="ChEBI" id="CHEBI:18420"/>
    </ligand>
</feature>
<keyword evidence="8 10" id="KW-0479">Metal-binding</keyword>
<evidence type="ECO:0000313" key="13">
    <source>
        <dbReference type="Proteomes" id="UP001595617"/>
    </source>
</evidence>
<dbReference type="InterPro" id="IPR013785">
    <property type="entry name" value="Aldolase_TIM"/>
</dbReference>
<sequence length="573" mass="63461">MNNPSIPASDRTPSAFDHRKYVAYDTPTLPDRTWPDRVITQAPIWCSVDLRDGNQALVDPMTVPQKLMMFELLVDLGFKEIEIGFPSASQTEFDFCRQLIEEERIPADVTIQVLVQAREPLIARTFEALKGVKQAIVHVYNSTSRVQREQVFRQDMNAIRQLARQGARWVKNYAQQYPDTQWRFQYSPESFTGTELEYAISVCNAVLDVWQPSAEAKAIINLPATVEMSTPNVFADQVERVHRALAYRDAVVLSVHTHNDRGTGIAASELAVMAGADRVEGTLLGNGERTGNMDIFTMAMNLYSRGVDPELNLADVERIEQVYTTCTNLPVHPRHPYIGELVYTAFSGSHQDAIKKCLAVRQPEDPWEVAYLPIDPADLGRSYEAVIRVNSQSGKGGVAYLLEQNTGYRLPRALQVAFAQVVQQESERSAKEIHAAWITQAFHDAYSQQAPLSVESYRLNAARGGKDQLSVEVIYHGQAQTWVGQGQGPLAAWVNAVNNHCGLSLEVDDYAEHSLGHDKDADAVAFVALKGNDTVFWGCATGSDIVRTALDAVVAGANAAIKQAVDKQDKQSA</sequence>
<evidence type="ECO:0000256" key="4">
    <source>
        <dbReference type="ARBA" id="ARBA00012973"/>
    </source>
</evidence>
<dbReference type="Gene3D" id="3.20.20.70">
    <property type="entry name" value="Aldolase class I"/>
    <property type="match status" value="1"/>
</dbReference>
<evidence type="ECO:0000256" key="8">
    <source>
        <dbReference type="ARBA" id="ARBA00022723"/>
    </source>
</evidence>
<dbReference type="PROSITE" id="PS00815">
    <property type="entry name" value="AIPM_HOMOCIT_SYNTH_1"/>
    <property type="match status" value="1"/>
</dbReference>
<protein>
    <recommendedName>
        <fullName evidence="4 10">2-isopropylmalate synthase</fullName>
        <ecNumber evidence="4 10">2.3.3.13</ecNumber>
    </recommendedName>
    <alternativeName>
        <fullName evidence="10">Alpha-IPM synthase</fullName>
    </alternativeName>
    <alternativeName>
        <fullName evidence="10">Alpha-isopropylmalate synthase</fullName>
    </alternativeName>
</protein>
<feature type="region of interest" description="Regulatory domain" evidence="10">
    <location>
        <begin position="449"/>
        <end position="573"/>
    </location>
</feature>
<comment type="function">
    <text evidence="10">Catalyzes the condensation of the acetyl group of acetyl-CoA with 3-methyl-2-oxobutanoate (2-ketoisovalerate) to form 3-carboxy-3-hydroxy-4-methylpentanoate (2-isopropylmalate).</text>
</comment>
<feature type="binding site" evidence="10">
    <location>
        <position position="52"/>
    </location>
    <ligand>
        <name>Mg(2+)</name>
        <dbReference type="ChEBI" id="CHEBI:18420"/>
    </ligand>
</feature>
<evidence type="ECO:0000256" key="6">
    <source>
        <dbReference type="ARBA" id="ARBA00022605"/>
    </source>
</evidence>
<dbReference type="PANTHER" id="PTHR46911">
    <property type="match status" value="1"/>
</dbReference>
<comment type="catalytic activity">
    <reaction evidence="1 10">
        <text>3-methyl-2-oxobutanoate + acetyl-CoA + H2O = (2S)-2-isopropylmalate + CoA + H(+)</text>
        <dbReference type="Rhea" id="RHEA:21524"/>
        <dbReference type="ChEBI" id="CHEBI:1178"/>
        <dbReference type="ChEBI" id="CHEBI:11851"/>
        <dbReference type="ChEBI" id="CHEBI:15377"/>
        <dbReference type="ChEBI" id="CHEBI:15378"/>
        <dbReference type="ChEBI" id="CHEBI:57287"/>
        <dbReference type="ChEBI" id="CHEBI:57288"/>
        <dbReference type="EC" id="2.3.3.13"/>
    </reaction>
</comment>
<dbReference type="InterPro" id="IPR002034">
    <property type="entry name" value="AIPM/Hcit_synth_CS"/>
</dbReference>
<reference evidence="13" key="1">
    <citation type="journal article" date="2019" name="Int. J. Syst. Evol. Microbiol.">
        <title>The Global Catalogue of Microorganisms (GCM) 10K type strain sequencing project: providing services to taxonomists for standard genome sequencing and annotation.</title>
        <authorList>
            <consortium name="The Broad Institute Genomics Platform"/>
            <consortium name="The Broad Institute Genome Sequencing Center for Infectious Disease"/>
            <person name="Wu L."/>
            <person name="Ma J."/>
        </authorList>
    </citation>
    <scope>NUCLEOTIDE SEQUENCE [LARGE SCALE GENOMIC DNA]</scope>
    <source>
        <strain evidence="13">IBRC 10765</strain>
    </source>
</reference>
<comment type="similarity">
    <text evidence="3 10">Belongs to the alpha-IPM synthase/homocitrate synthase family. LeuA type 2 subfamily.</text>
</comment>
<dbReference type="HAMAP" id="MF_00572">
    <property type="entry name" value="LeuA_type2"/>
    <property type="match status" value="1"/>
</dbReference>
<dbReference type="NCBIfam" id="NF002991">
    <property type="entry name" value="PRK03739.1"/>
    <property type="match status" value="1"/>
</dbReference>
<keyword evidence="9 10" id="KW-0100">Branched-chain amino acid biosynthesis</keyword>
<feature type="binding site" evidence="10">
    <location>
        <position position="258"/>
    </location>
    <ligand>
        <name>Mg(2+)</name>
        <dbReference type="ChEBI" id="CHEBI:18420"/>
    </ligand>
</feature>
<proteinExistence type="inferred from homology"/>
<evidence type="ECO:0000256" key="5">
    <source>
        <dbReference type="ARBA" id="ARBA00022430"/>
    </source>
</evidence>
<keyword evidence="7 10" id="KW-0808">Transferase</keyword>
<dbReference type="PROSITE" id="PS00816">
    <property type="entry name" value="AIPM_HOMOCIT_SYNTH_2"/>
    <property type="match status" value="1"/>
</dbReference>
<keyword evidence="6 10" id="KW-0028">Amino-acid biosynthesis</keyword>
<dbReference type="SUPFAM" id="SSF110921">
    <property type="entry name" value="2-isopropylmalate synthase LeuA, allosteric (dimerisation) domain"/>
    <property type="match status" value="1"/>
</dbReference>
<dbReference type="SUPFAM" id="SSF89000">
    <property type="entry name" value="post-HMGL domain-like"/>
    <property type="match status" value="1"/>
</dbReference>
<keyword evidence="10" id="KW-0460">Magnesium</keyword>
<dbReference type="RefSeq" id="WP_380693922.1">
    <property type="nucleotide sequence ID" value="NZ_JBHRYR010000002.1"/>
</dbReference>
<evidence type="ECO:0000256" key="1">
    <source>
        <dbReference type="ARBA" id="ARBA00000064"/>
    </source>
</evidence>
<evidence type="ECO:0000256" key="3">
    <source>
        <dbReference type="ARBA" id="ARBA00009767"/>
    </source>
</evidence>
<feature type="domain" description="Pyruvate carboxyltransferase" evidence="11">
    <location>
        <begin position="43"/>
        <end position="317"/>
    </location>
</feature>
<dbReference type="SMART" id="SM00917">
    <property type="entry name" value="LeuA_dimer"/>
    <property type="match status" value="1"/>
</dbReference>
<name>A0ABV7ZUF5_9GAMM</name>
<accession>A0ABV7ZUF5</accession>
<dbReference type="Pfam" id="PF08502">
    <property type="entry name" value="LeuA_dimer"/>
    <property type="match status" value="1"/>
</dbReference>
<comment type="pathway">
    <text evidence="2 10">Amino-acid biosynthesis; L-leucine biosynthesis; L-leucine from 3-methyl-2-oxobutanoate: step 1/4.</text>
</comment>
<keyword evidence="5 10" id="KW-0432">Leucine biosynthesis</keyword>